<dbReference type="PANTHER" id="PTHR16515:SF34">
    <property type="entry name" value="PR DOMAIN ZINC FINGER PROTEIN 15"/>
    <property type="match status" value="1"/>
</dbReference>
<evidence type="ECO:0000256" key="6">
    <source>
        <dbReference type="ARBA" id="ARBA00023163"/>
    </source>
</evidence>
<dbReference type="CDD" id="cd19199">
    <property type="entry name" value="PR-SET_PRDM15"/>
    <property type="match status" value="1"/>
</dbReference>
<feature type="domain" description="C2H2-type" evidence="9">
    <location>
        <begin position="858"/>
        <end position="885"/>
    </location>
</feature>
<dbReference type="PROSITE" id="PS00028">
    <property type="entry name" value="ZINC_FINGER_C2H2_1"/>
    <property type="match status" value="14"/>
</dbReference>
<feature type="domain" description="SET" evidence="10">
    <location>
        <begin position="132"/>
        <end position="242"/>
    </location>
</feature>
<evidence type="ECO:0000256" key="8">
    <source>
        <dbReference type="SAM" id="MobiDB-lite"/>
    </source>
</evidence>
<proteinExistence type="predicted"/>
<dbReference type="OMA" id="ERGPWAC"/>
<keyword evidence="2" id="KW-0677">Repeat</keyword>
<dbReference type="Pfam" id="PF13894">
    <property type="entry name" value="zf-C2H2_4"/>
    <property type="match status" value="1"/>
</dbReference>
<evidence type="ECO:0000256" key="5">
    <source>
        <dbReference type="ARBA" id="ARBA00023015"/>
    </source>
</evidence>
<dbReference type="EMBL" id="AYCK01007225">
    <property type="status" value="NOT_ANNOTATED_CDS"/>
    <property type="molecule type" value="Genomic_DNA"/>
</dbReference>
<feature type="domain" description="C2H2-type" evidence="9">
    <location>
        <begin position="943"/>
        <end position="971"/>
    </location>
</feature>
<feature type="region of interest" description="Disordered" evidence="8">
    <location>
        <begin position="991"/>
        <end position="1044"/>
    </location>
</feature>
<evidence type="ECO:0000256" key="7">
    <source>
        <dbReference type="PROSITE-ProRule" id="PRU00042"/>
    </source>
</evidence>
<feature type="region of interest" description="Disordered" evidence="8">
    <location>
        <begin position="686"/>
        <end position="707"/>
    </location>
</feature>
<dbReference type="FunFam" id="3.30.160.60:FF:003229">
    <property type="entry name" value="PR/SET domain 15"/>
    <property type="match status" value="1"/>
</dbReference>
<dbReference type="eggNOG" id="KOG1721">
    <property type="taxonomic scope" value="Eukaryota"/>
</dbReference>
<name>A0A087Y8E1_POEFO</name>
<keyword evidence="4" id="KW-0862">Zinc</keyword>
<feature type="domain" description="C2H2-type" evidence="9">
    <location>
        <begin position="914"/>
        <end position="942"/>
    </location>
</feature>
<feature type="compositionally biased region" description="Basic residues" evidence="8">
    <location>
        <begin position="331"/>
        <end position="346"/>
    </location>
</feature>
<dbReference type="Proteomes" id="UP000028760">
    <property type="component" value="Unassembled WGS sequence"/>
</dbReference>
<evidence type="ECO:0000313" key="11">
    <source>
        <dbReference type="Ensembl" id="ENSPFOP00000014294.1"/>
    </source>
</evidence>
<dbReference type="FunFam" id="3.30.160.60:FF:004086">
    <property type="match status" value="1"/>
</dbReference>
<keyword evidence="6" id="KW-0804">Transcription</keyword>
<dbReference type="PROSITE" id="PS50280">
    <property type="entry name" value="SET"/>
    <property type="match status" value="1"/>
</dbReference>
<dbReference type="FunFam" id="3.30.160.60:FF:000593">
    <property type="entry name" value="PR domain zinc finger protein 15"/>
    <property type="match status" value="1"/>
</dbReference>
<feature type="domain" description="C2H2-type" evidence="9">
    <location>
        <begin position="481"/>
        <end position="509"/>
    </location>
</feature>
<feature type="domain" description="C2H2-type" evidence="9">
    <location>
        <begin position="830"/>
        <end position="857"/>
    </location>
</feature>
<dbReference type="GO" id="GO:0005634">
    <property type="term" value="C:nucleus"/>
    <property type="evidence" value="ECO:0007669"/>
    <property type="project" value="TreeGrafter"/>
</dbReference>
<feature type="compositionally biased region" description="Acidic residues" evidence="8">
    <location>
        <begin position="1028"/>
        <end position="1037"/>
    </location>
</feature>
<accession>A0A087Y8E1</accession>
<feature type="region of interest" description="Disordered" evidence="8">
    <location>
        <begin position="323"/>
        <end position="356"/>
    </location>
</feature>
<dbReference type="GO" id="GO:0008270">
    <property type="term" value="F:zinc ion binding"/>
    <property type="evidence" value="ECO:0007669"/>
    <property type="project" value="UniProtKB-KW"/>
</dbReference>
<dbReference type="Pfam" id="PF12874">
    <property type="entry name" value="zf-met"/>
    <property type="match status" value="1"/>
</dbReference>
<feature type="domain" description="C2H2-type" evidence="9">
    <location>
        <begin position="542"/>
        <end position="564"/>
    </location>
</feature>
<dbReference type="Pfam" id="PF23573">
    <property type="entry name" value="zf-C2H2_PRDM15"/>
    <property type="match status" value="1"/>
</dbReference>
<keyword evidence="5" id="KW-0805">Transcription regulation</keyword>
<evidence type="ECO:0000256" key="3">
    <source>
        <dbReference type="ARBA" id="ARBA00022771"/>
    </source>
</evidence>
<feature type="domain" description="C2H2-type" evidence="9">
    <location>
        <begin position="569"/>
        <end position="592"/>
    </location>
</feature>
<dbReference type="InterPro" id="IPR046341">
    <property type="entry name" value="SET_dom_sf"/>
</dbReference>
<feature type="domain" description="C2H2-type" evidence="9">
    <location>
        <begin position="645"/>
        <end position="672"/>
    </location>
</feature>
<keyword evidence="12" id="KW-1185">Reference proteome</keyword>
<dbReference type="Gene3D" id="3.30.160.60">
    <property type="entry name" value="Classic Zinc Finger"/>
    <property type="match status" value="12"/>
</dbReference>
<feature type="domain" description="C2H2-type" evidence="9">
    <location>
        <begin position="738"/>
        <end position="765"/>
    </location>
</feature>
<dbReference type="GO" id="GO:0010468">
    <property type="term" value="P:regulation of gene expression"/>
    <property type="evidence" value="ECO:0007669"/>
    <property type="project" value="TreeGrafter"/>
</dbReference>
<feature type="domain" description="C2H2-type" evidence="9">
    <location>
        <begin position="802"/>
        <end position="829"/>
    </location>
</feature>
<dbReference type="InterPro" id="IPR001214">
    <property type="entry name" value="SET_dom"/>
</dbReference>
<reference evidence="11" key="3">
    <citation type="submission" date="2025-09" db="UniProtKB">
        <authorList>
            <consortium name="Ensembl"/>
        </authorList>
    </citation>
    <scope>IDENTIFICATION</scope>
</reference>
<dbReference type="InterPro" id="IPR059126">
    <property type="entry name" value="zf-C2H2_PRDM15"/>
</dbReference>
<reference evidence="11" key="2">
    <citation type="submission" date="2025-08" db="UniProtKB">
        <authorList>
            <consortium name="Ensembl"/>
        </authorList>
    </citation>
    <scope>IDENTIFICATION</scope>
</reference>
<feature type="compositionally biased region" description="Low complexity" evidence="8">
    <location>
        <begin position="1210"/>
        <end position="1233"/>
    </location>
</feature>
<dbReference type="STRING" id="48698.ENSPFOP00000014294"/>
<keyword evidence="1" id="KW-0479">Metal-binding</keyword>
<dbReference type="FunFam" id="3.30.160.60:FF:000100">
    <property type="entry name" value="Zinc finger 45-like"/>
    <property type="match status" value="1"/>
</dbReference>
<organism evidence="11 12">
    <name type="scientific">Poecilia formosa</name>
    <name type="common">Amazon molly</name>
    <name type="synonym">Limia formosa</name>
    <dbReference type="NCBI Taxonomy" id="48698"/>
    <lineage>
        <taxon>Eukaryota</taxon>
        <taxon>Metazoa</taxon>
        <taxon>Chordata</taxon>
        <taxon>Craniata</taxon>
        <taxon>Vertebrata</taxon>
        <taxon>Euteleostomi</taxon>
        <taxon>Actinopterygii</taxon>
        <taxon>Neopterygii</taxon>
        <taxon>Teleostei</taxon>
        <taxon>Neoteleostei</taxon>
        <taxon>Acanthomorphata</taxon>
        <taxon>Ovalentaria</taxon>
        <taxon>Atherinomorphae</taxon>
        <taxon>Cyprinodontiformes</taxon>
        <taxon>Poeciliidae</taxon>
        <taxon>Poeciliinae</taxon>
        <taxon>Poecilia</taxon>
    </lineage>
</organism>
<keyword evidence="3 7" id="KW-0863">Zinc-finger</keyword>
<evidence type="ECO:0000259" key="10">
    <source>
        <dbReference type="PROSITE" id="PS50280"/>
    </source>
</evidence>
<dbReference type="Pfam" id="PF00096">
    <property type="entry name" value="zf-C2H2"/>
    <property type="match status" value="7"/>
</dbReference>
<feature type="domain" description="C2H2-type" evidence="9">
    <location>
        <begin position="618"/>
        <end position="645"/>
    </location>
</feature>
<dbReference type="PANTHER" id="PTHR16515">
    <property type="entry name" value="PR DOMAIN ZINC FINGER PROTEIN"/>
    <property type="match status" value="1"/>
</dbReference>
<dbReference type="SUPFAM" id="SSF57667">
    <property type="entry name" value="beta-beta-alpha zinc fingers"/>
    <property type="match status" value="7"/>
</dbReference>
<feature type="domain" description="C2H2-type" evidence="9">
    <location>
        <begin position="774"/>
        <end position="801"/>
    </location>
</feature>
<dbReference type="AlphaFoldDB" id="A0A087Y8E1"/>
<dbReference type="InterPro" id="IPR044409">
    <property type="entry name" value="PRDM15_PR-SET"/>
</dbReference>
<feature type="domain" description="C2H2-type" evidence="9">
    <location>
        <begin position="515"/>
        <end position="533"/>
    </location>
</feature>
<dbReference type="GeneTree" id="ENSGT00940000157890"/>
<dbReference type="InterPro" id="IPR013087">
    <property type="entry name" value="Znf_C2H2_type"/>
</dbReference>
<sequence>MAEQTPDEFICEYESTRHCVLTLTAWEQAVLTDVIPPTGCEDCGQYHDSECPELGPLVTVQDSFVLSRARYNIRSTDFLWQCFRSNTFLYTSFIHNLISSCCSNSLPSLHAMKAELHQTLTWSCRKKSSLPNSLEIREVGHREEGVFVLRRLVKRTRFGPFEAKRVPILENEGVFPLKIFQKDGAVVCFDCSSEDDCNWMMLVRPAADHKHQNLTAYQQDDDVYFNTSQDVLPGTELRVWYGAFYAKKMEKPMLKLPPPLPPPGSRKPTSACFSICSQQDWDPDMFPCSNPFISLSLTPGITLDLSSEVASVQSLVAPGVEEGKPHTAQVCRKRGQGRGRRARGRRPGTGPFTSRSKGITPNILISNLPKLTKLVHDNKSVHPCKILQLNLSTPKAGPAYVDSLMCADVKSMLGGLELVASEAAAASESSGLLTSCDGATVQRRHKAREHKRVYRCSLCSKIFQNSSNLNRHIRSHGDKLFKCDECDKLFSRKESLKQHISYKHSKNMPDQDYKYKCNTCEKSFRLENALKFHNCRTDDKTFQCDICSRFFSTNSNLSKHKKKHGEKLYSCEICNKMFYRKDVMQEHHRRHSVGAKQMKKEELEANGEEGTKYRKEPSPCPICGKVFSCRSNMNKHLLTHGDKKYTCEICGRKFFRVDVLRDHIHVHFKDIALMDEQEREDFIKKIGISPDDSDETDEEDEDDDPDHHKYNCKKCQLSFAKGRDYLKHIMEQHKEKGHSCAICNRHFALKATYNAHLVIHREQLPDPAVQKYIHPCEMCGRIFNSIGNLERHKIIHTGVKSHCCEKCGKSFARKDMLKEHLRVHDDNRDYLCAECGKGMKTKHALRHHMKLHKGIKEYECKECNRKFAQKVNMLKHFKRHTGVKDFMCELCGKTFSERTTLETHKLIHTVGKTWKCEHCDKKYLTEYMLQKHIHLTHEKVEAQSCHLCGTKVSTRASMNRHLRRKHPEVAPMRLDEFDDFQENSTVTNSSIGIVQPTLSLEKDSMSHEKPVRPNRHPKKKQRVLVEPELSESDDYGDFTEPRHAPMPEFNTVIVGEETETSSAVQSIQQVVVLTDPNAPSAPSPSSSVGLTNITVTPITSHSQTQFTSLQPVAVGHLTATDRPLTLDNSILTVTFDTVSGSAMLHNRPSELVPETVGSTNGAAPQSVAHFINLTTLVNPISHQLEAPTLSWRPVPAAEGSQETQSRGPDPAQSNPTATQQQQQSNSAQQMFGY</sequence>
<evidence type="ECO:0000313" key="12">
    <source>
        <dbReference type="Proteomes" id="UP000028760"/>
    </source>
</evidence>
<dbReference type="Gene3D" id="2.170.270.10">
    <property type="entry name" value="SET domain"/>
    <property type="match status" value="1"/>
</dbReference>
<reference evidence="12" key="1">
    <citation type="submission" date="2013-10" db="EMBL/GenBank/DDBJ databases">
        <authorList>
            <person name="Schartl M."/>
            <person name="Warren W."/>
        </authorList>
    </citation>
    <scope>NUCLEOTIDE SEQUENCE [LARGE SCALE GENOMIC DNA]</scope>
    <source>
        <strain evidence="12">female</strain>
    </source>
</reference>
<dbReference type="InterPro" id="IPR050331">
    <property type="entry name" value="Zinc_finger"/>
</dbReference>
<feature type="region of interest" description="Disordered" evidence="8">
    <location>
        <begin position="1188"/>
        <end position="1233"/>
    </location>
</feature>
<protein>
    <submittedName>
        <fullName evidence="11">PR/SET domain 15</fullName>
    </submittedName>
</protein>
<dbReference type="PROSITE" id="PS50157">
    <property type="entry name" value="ZINC_FINGER_C2H2_2"/>
    <property type="match status" value="15"/>
</dbReference>
<dbReference type="Pfam" id="PF13913">
    <property type="entry name" value="zf-C2HC_2"/>
    <property type="match status" value="1"/>
</dbReference>
<dbReference type="Ensembl" id="ENSPFOT00000014314.1">
    <property type="protein sequence ID" value="ENSPFOP00000014294.1"/>
    <property type="gene ID" value="ENSPFOG00000014213.1"/>
</dbReference>
<dbReference type="InterPro" id="IPR036236">
    <property type="entry name" value="Znf_C2H2_sf"/>
</dbReference>
<evidence type="ECO:0000256" key="4">
    <source>
        <dbReference type="ARBA" id="ARBA00022833"/>
    </source>
</evidence>
<feature type="compositionally biased region" description="Basic and acidic residues" evidence="8">
    <location>
        <begin position="1000"/>
        <end position="1011"/>
    </location>
</feature>
<dbReference type="Pfam" id="PF21549">
    <property type="entry name" value="PRDM2_PR"/>
    <property type="match status" value="1"/>
</dbReference>
<evidence type="ECO:0000259" key="9">
    <source>
        <dbReference type="PROSITE" id="PS50157"/>
    </source>
</evidence>
<feature type="compositionally biased region" description="Acidic residues" evidence="8">
    <location>
        <begin position="691"/>
        <end position="704"/>
    </location>
</feature>
<dbReference type="FunFam" id="3.30.160.60:FF:000624">
    <property type="entry name" value="zinc finger protein 697"/>
    <property type="match status" value="1"/>
</dbReference>
<feature type="domain" description="C2H2-type" evidence="9">
    <location>
        <begin position="886"/>
        <end position="913"/>
    </location>
</feature>
<evidence type="ECO:0000256" key="2">
    <source>
        <dbReference type="ARBA" id="ARBA00022737"/>
    </source>
</evidence>
<dbReference type="SMART" id="SM00355">
    <property type="entry name" value="ZnF_C2H2"/>
    <property type="match status" value="16"/>
</dbReference>
<evidence type="ECO:0000256" key="1">
    <source>
        <dbReference type="ARBA" id="ARBA00022723"/>
    </source>
</evidence>
<feature type="compositionally biased region" description="Basic residues" evidence="8">
    <location>
        <begin position="1012"/>
        <end position="1022"/>
    </location>
</feature>
<feature type="domain" description="C2H2-type" evidence="9">
    <location>
        <begin position="454"/>
        <end position="476"/>
    </location>
</feature>